<evidence type="ECO:0000256" key="2">
    <source>
        <dbReference type="ARBA" id="ARBA00008330"/>
    </source>
</evidence>
<evidence type="ECO:0000256" key="1">
    <source>
        <dbReference type="ARBA" id="ARBA00003363"/>
    </source>
</evidence>
<feature type="region of interest" description="Disordered" evidence="3">
    <location>
        <begin position="292"/>
        <end position="315"/>
    </location>
</feature>
<dbReference type="GO" id="GO:0005861">
    <property type="term" value="C:troponin complex"/>
    <property type="evidence" value="ECO:0007669"/>
    <property type="project" value="InterPro"/>
</dbReference>
<dbReference type="InterPro" id="IPR027707">
    <property type="entry name" value="TNNT"/>
</dbReference>
<feature type="region of interest" description="Disordered" evidence="3">
    <location>
        <begin position="29"/>
        <end position="134"/>
    </location>
</feature>
<dbReference type="GO" id="GO:0006936">
    <property type="term" value="P:muscle contraction"/>
    <property type="evidence" value="ECO:0007669"/>
    <property type="project" value="TreeGrafter"/>
</dbReference>
<dbReference type="Pfam" id="PF00992">
    <property type="entry name" value="Troponin"/>
    <property type="match status" value="1"/>
</dbReference>
<dbReference type="SUPFAM" id="SSF90250">
    <property type="entry name" value="Troponin coil-coiled subunits"/>
    <property type="match status" value="1"/>
</dbReference>
<dbReference type="EnsemblMetazoa" id="tetur29g00810.1">
    <property type="protein sequence ID" value="tetur29g00810.1"/>
    <property type="gene ID" value="tetur29g00810"/>
</dbReference>
<dbReference type="GO" id="GO:0005523">
    <property type="term" value="F:tropomyosin binding"/>
    <property type="evidence" value="ECO:0007669"/>
    <property type="project" value="TreeGrafter"/>
</dbReference>
<dbReference type="PANTHER" id="PTHR11521">
    <property type="entry name" value="TROPONIN T"/>
    <property type="match status" value="1"/>
</dbReference>
<dbReference type="AlphaFoldDB" id="T1L012"/>
<dbReference type="EMBL" id="CAEY01000760">
    <property type="status" value="NOT_ANNOTATED_CDS"/>
    <property type="molecule type" value="Genomic_DNA"/>
</dbReference>
<dbReference type="STRING" id="32264.T1L012"/>
<dbReference type="FunFam" id="1.20.5.350:FF:000003">
    <property type="entry name" value="Troponin T isoform 5"/>
    <property type="match status" value="1"/>
</dbReference>
<evidence type="ECO:0000256" key="3">
    <source>
        <dbReference type="SAM" id="MobiDB-lite"/>
    </source>
</evidence>
<dbReference type="InterPro" id="IPR038077">
    <property type="entry name" value="Troponin_sf"/>
</dbReference>
<evidence type="ECO:0000313" key="4">
    <source>
        <dbReference type="EnsemblMetazoa" id="tetur29g00810.1"/>
    </source>
</evidence>
<sequence length="336" mass="40603">MTEAEMAMEEKLRKKKEEEEAMWAEYIEQRKKQRSKEEEDLRKLKERQAKRKAQRAEQEKMMFEMKRKQEEQKQREIEDKKNREAEAKRKRLEEAERKRQAMLQAMQKQKESVKPNYVITKKEGAPPPTGQYHDKFSNVMFARAELNKTKEQLAEEKRIALSLRIKALNIEGLDTDELRKKASELWEQIVILESEKYDLEERQKRQDYDLKELNERQRQINRNKALKKGLDPEAFTGKYPPKINVASKYERRVDRRSFKDKKDLFEGGWEELYKQHLEKSWEERIKEYKERGSPKLMNWDPSNPKNKESYEPGARTYDADDDLDVMVRYIQAFLRS</sequence>
<reference evidence="5" key="1">
    <citation type="submission" date="2011-08" db="EMBL/GenBank/DDBJ databases">
        <authorList>
            <person name="Rombauts S."/>
        </authorList>
    </citation>
    <scope>NUCLEOTIDE SEQUENCE</scope>
    <source>
        <strain evidence="5">London</strain>
    </source>
</reference>
<feature type="compositionally biased region" description="Basic and acidic residues" evidence="3">
    <location>
        <begin position="54"/>
        <end position="99"/>
    </location>
</feature>
<feature type="compositionally biased region" description="Basic and acidic residues" evidence="3">
    <location>
        <begin position="29"/>
        <end position="47"/>
    </location>
</feature>
<organism evidence="4 5">
    <name type="scientific">Tetranychus urticae</name>
    <name type="common">Two-spotted spider mite</name>
    <dbReference type="NCBI Taxonomy" id="32264"/>
    <lineage>
        <taxon>Eukaryota</taxon>
        <taxon>Metazoa</taxon>
        <taxon>Ecdysozoa</taxon>
        <taxon>Arthropoda</taxon>
        <taxon>Chelicerata</taxon>
        <taxon>Arachnida</taxon>
        <taxon>Acari</taxon>
        <taxon>Acariformes</taxon>
        <taxon>Trombidiformes</taxon>
        <taxon>Prostigmata</taxon>
        <taxon>Eleutherengona</taxon>
        <taxon>Raphignathae</taxon>
        <taxon>Tetranychoidea</taxon>
        <taxon>Tetranychidae</taxon>
        <taxon>Tetranychus</taxon>
    </lineage>
</organism>
<dbReference type="Gene3D" id="1.20.5.350">
    <property type="match status" value="1"/>
</dbReference>
<dbReference type="GO" id="GO:0006937">
    <property type="term" value="P:regulation of muscle contraction"/>
    <property type="evidence" value="ECO:0007669"/>
    <property type="project" value="InterPro"/>
</dbReference>
<dbReference type="InterPro" id="IPR001978">
    <property type="entry name" value="Troponin"/>
</dbReference>
<dbReference type="Proteomes" id="UP000015104">
    <property type="component" value="Unassembled WGS sequence"/>
</dbReference>
<dbReference type="GO" id="GO:0045214">
    <property type="term" value="P:sarcomere organization"/>
    <property type="evidence" value="ECO:0007669"/>
    <property type="project" value="UniProtKB-ARBA"/>
</dbReference>
<dbReference type="HOGENOM" id="CLU_047178_2_0_1"/>
<dbReference type="eggNOG" id="KOG3634">
    <property type="taxonomic scope" value="Eukaryota"/>
</dbReference>
<proteinExistence type="inferred from homology"/>
<dbReference type="PANTHER" id="PTHR11521:SF1">
    <property type="entry name" value="TROPONIN T, SKELETAL MUSCLE"/>
    <property type="match status" value="1"/>
</dbReference>
<evidence type="ECO:0008006" key="6">
    <source>
        <dbReference type="Google" id="ProtNLM"/>
    </source>
</evidence>
<name>T1L012_TETUR</name>
<evidence type="ECO:0000313" key="5">
    <source>
        <dbReference type="Proteomes" id="UP000015104"/>
    </source>
</evidence>
<accession>T1L012</accession>
<keyword evidence="5" id="KW-1185">Reference proteome</keyword>
<comment type="similarity">
    <text evidence="2">Belongs to the troponin T family.</text>
</comment>
<protein>
    <recommendedName>
        <fullName evidence="6">Troponin T</fullName>
    </recommendedName>
</protein>
<reference evidence="4" key="2">
    <citation type="submission" date="2015-06" db="UniProtKB">
        <authorList>
            <consortium name="EnsemblMetazoa"/>
        </authorList>
    </citation>
    <scope>IDENTIFICATION</scope>
</reference>
<comment type="function">
    <text evidence="1">Troponin T is the tropomyosin-binding subunit of troponin, the thin filament regulatory complex which confers calcium-sensitivity to striated muscle actomyosin ATPase activity.</text>
</comment>